<organism evidence="1 2">
    <name type="scientific">Nocardiopsis rhodophaea</name>
    <dbReference type="NCBI Taxonomy" id="280238"/>
    <lineage>
        <taxon>Bacteria</taxon>
        <taxon>Bacillati</taxon>
        <taxon>Actinomycetota</taxon>
        <taxon>Actinomycetes</taxon>
        <taxon>Streptosporangiales</taxon>
        <taxon>Nocardiopsidaceae</taxon>
        <taxon>Nocardiopsis</taxon>
    </lineage>
</organism>
<proteinExistence type="predicted"/>
<keyword evidence="2" id="KW-1185">Reference proteome</keyword>
<evidence type="ECO:0000313" key="2">
    <source>
        <dbReference type="Proteomes" id="UP001501585"/>
    </source>
</evidence>
<protein>
    <submittedName>
        <fullName evidence="1">Uncharacterized protein</fullName>
    </submittedName>
</protein>
<reference evidence="1 2" key="1">
    <citation type="journal article" date="2019" name="Int. J. Syst. Evol. Microbiol.">
        <title>The Global Catalogue of Microorganisms (GCM) 10K type strain sequencing project: providing services to taxonomists for standard genome sequencing and annotation.</title>
        <authorList>
            <consortium name="The Broad Institute Genomics Platform"/>
            <consortium name="The Broad Institute Genome Sequencing Center for Infectious Disease"/>
            <person name="Wu L."/>
            <person name="Ma J."/>
        </authorList>
    </citation>
    <scope>NUCLEOTIDE SEQUENCE [LARGE SCALE GENOMIC DNA]</scope>
    <source>
        <strain evidence="1 2">JCM 15313</strain>
    </source>
</reference>
<comment type="caution">
    <text evidence="1">The sequence shown here is derived from an EMBL/GenBank/DDBJ whole genome shotgun (WGS) entry which is preliminary data.</text>
</comment>
<dbReference type="EMBL" id="BAAAPC010000001">
    <property type="protein sequence ID" value="GAA1980120.1"/>
    <property type="molecule type" value="Genomic_DNA"/>
</dbReference>
<evidence type="ECO:0000313" key="1">
    <source>
        <dbReference type="EMBL" id="GAA1980120.1"/>
    </source>
</evidence>
<accession>A0ABN2S4T3</accession>
<name>A0ABN2S4T3_9ACTN</name>
<sequence>MDGLLAAAALAVDGGGGDGLGEPGGQQRAARHVGRLLTVLGDDAADDVVHQGRIQSRASEEGVETVGKQVHRVDAVQGAVGFSLADGGAYGVDDDCFGHVGVLFGG</sequence>
<gene>
    <name evidence="1" type="ORF">GCM10009799_01550</name>
</gene>
<dbReference type="Proteomes" id="UP001501585">
    <property type="component" value="Unassembled WGS sequence"/>
</dbReference>